<dbReference type="PROSITE" id="PS00211">
    <property type="entry name" value="ABC_TRANSPORTER_1"/>
    <property type="match status" value="1"/>
</dbReference>
<evidence type="ECO:0000259" key="9">
    <source>
        <dbReference type="PROSITE" id="PS50929"/>
    </source>
</evidence>
<dbReference type="AlphaFoldDB" id="A0AAE3EDN6"/>
<evidence type="ECO:0000256" key="5">
    <source>
        <dbReference type="ARBA" id="ARBA00022989"/>
    </source>
</evidence>
<accession>A0AAE3EDN6</accession>
<feature type="transmembrane region" description="Helical" evidence="7">
    <location>
        <begin position="63"/>
        <end position="83"/>
    </location>
</feature>
<dbReference type="GO" id="GO:0016887">
    <property type="term" value="F:ATP hydrolysis activity"/>
    <property type="evidence" value="ECO:0007669"/>
    <property type="project" value="InterPro"/>
</dbReference>
<dbReference type="InterPro" id="IPR003593">
    <property type="entry name" value="AAA+_ATPase"/>
</dbReference>
<dbReference type="Pfam" id="PF00005">
    <property type="entry name" value="ABC_tran"/>
    <property type="match status" value="1"/>
</dbReference>
<evidence type="ECO:0000256" key="7">
    <source>
        <dbReference type="SAM" id="Phobius"/>
    </source>
</evidence>
<gene>
    <name evidence="10" type="ORF">LKD81_13150</name>
</gene>
<feature type="domain" description="ABC transmembrane type-1" evidence="9">
    <location>
        <begin position="23"/>
        <end position="312"/>
    </location>
</feature>
<dbReference type="PROSITE" id="PS50929">
    <property type="entry name" value="ABC_TM1F"/>
    <property type="match status" value="1"/>
</dbReference>
<dbReference type="SUPFAM" id="SSF52540">
    <property type="entry name" value="P-loop containing nucleoside triphosphate hydrolases"/>
    <property type="match status" value="1"/>
</dbReference>
<dbReference type="Pfam" id="PF00664">
    <property type="entry name" value="ABC_membrane"/>
    <property type="match status" value="1"/>
</dbReference>
<dbReference type="SMART" id="SM00382">
    <property type="entry name" value="AAA"/>
    <property type="match status" value="1"/>
</dbReference>
<comment type="caution">
    <text evidence="10">The sequence shown here is derived from an EMBL/GenBank/DDBJ whole genome shotgun (WGS) entry which is preliminary data.</text>
</comment>
<dbReference type="Gene3D" id="1.20.1560.10">
    <property type="entry name" value="ABC transporter type 1, transmembrane domain"/>
    <property type="match status" value="1"/>
</dbReference>
<name>A0AAE3EDN6_9FIRM</name>
<comment type="subcellular location">
    <subcellularLocation>
        <location evidence="1">Cell membrane</location>
        <topology evidence="1">Multi-pass membrane protein</topology>
    </subcellularLocation>
</comment>
<evidence type="ECO:0000256" key="3">
    <source>
        <dbReference type="ARBA" id="ARBA00022741"/>
    </source>
</evidence>
<dbReference type="RefSeq" id="WP_308454416.1">
    <property type="nucleotide sequence ID" value="NZ_JAJEQR010000044.1"/>
</dbReference>
<evidence type="ECO:0000256" key="6">
    <source>
        <dbReference type="ARBA" id="ARBA00023136"/>
    </source>
</evidence>
<evidence type="ECO:0000313" key="10">
    <source>
        <dbReference type="EMBL" id="MCC2231931.1"/>
    </source>
</evidence>
<keyword evidence="3" id="KW-0547">Nucleotide-binding</keyword>
<organism evidence="10 11">
    <name type="scientific">Hominifimenecus microfluidus</name>
    <dbReference type="NCBI Taxonomy" id="2885348"/>
    <lineage>
        <taxon>Bacteria</taxon>
        <taxon>Bacillati</taxon>
        <taxon>Bacillota</taxon>
        <taxon>Clostridia</taxon>
        <taxon>Lachnospirales</taxon>
        <taxon>Lachnospiraceae</taxon>
        <taxon>Hominifimenecus</taxon>
    </lineage>
</organism>
<reference evidence="10" key="1">
    <citation type="submission" date="2021-10" db="EMBL/GenBank/DDBJ databases">
        <title>Anaerobic single-cell dispensing facilitates the cultivation of human gut bacteria.</title>
        <authorList>
            <person name="Afrizal A."/>
        </authorList>
    </citation>
    <scope>NUCLEOTIDE SEQUENCE</scope>
    <source>
        <strain evidence="10">CLA-AA-H215</strain>
    </source>
</reference>
<keyword evidence="4 10" id="KW-0067">ATP-binding</keyword>
<dbReference type="CDD" id="cd03228">
    <property type="entry name" value="ABCC_MRP_Like"/>
    <property type="match status" value="1"/>
</dbReference>
<dbReference type="SUPFAM" id="SSF90123">
    <property type="entry name" value="ABC transporter transmembrane region"/>
    <property type="match status" value="1"/>
</dbReference>
<evidence type="ECO:0000256" key="2">
    <source>
        <dbReference type="ARBA" id="ARBA00022692"/>
    </source>
</evidence>
<keyword evidence="11" id="KW-1185">Reference proteome</keyword>
<dbReference type="InterPro" id="IPR017871">
    <property type="entry name" value="ABC_transporter-like_CS"/>
</dbReference>
<feature type="domain" description="ABC transporter" evidence="8">
    <location>
        <begin position="341"/>
        <end position="570"/>
    </location>
</feature>
<dbReference type="PANTHER" id="PTHR43394:SF1">
    <property type="entry name" value="ATP-BINDING CASSETTE SUB-FAMILY B MEMBER 10, MITOCHONDRIAL"/>
    <property type="match status" value="1"/>
</dbReference>
<proteinExistence type="predicted"/>
<dbReference type="EMBL" id="JAJEQR010000044">
    <property type="protein sequence ID" value="MCC2231931.1"/>
    <property type="molecule type" value="Genomic_DNA"/>
</dbReference>
<keyword evidence="6 7" id="KW-0472">Membrane</keyword>
<dbReference type="InterPro" id="IPR036640">
    <property type="entry name" value="ABC1_TM_sf"/>
</dbReference>
<dbReference type="InterPro" id="IPR003439">
    <property type="entry name" value="ABC_transporter-like_ATP-bd"/>
</dbReference>
<dbReference type="CDD" id="cd07346">
    <property type="entry name" value="ABC_6TM_exporters"/>
    <property type="match status" value="1"/>
</dbReference>
<evidence type="ECO:0000259" key="8">
    <source>
        <dbReference type="PROSITE" id="PS50893"/>
    </source>
</evidence>
<evidence type="ECO:0000313" key="11">
    <source>
        <dbReference type="Proteomes" id="UP001198182"/>
    </source>
</evidence>
<keyword evidence="5 7" id="KW-1133">Transmembrane helix</keyword>
<dbReference type="InterPro" id="IPR039421">
    <property type="entry name" value="Type_1_exporter"/>
</dbReference>
<dbReference type="GO" id="GO:0015421">
    <property type="term" value="F:ABC-type oligopeptide transporter activity"/>
    <property type="evidence" value="ECO:0007669"/>
    <property type="project" value="TreeGrafter"/>
</dbReference>
<dbReference type="GO" id="GO:0005886">
    <property type="term" value="C:plasma membrane"/>
    <property type="evidence" value="ECO:0007669"/>
    <property type="project" value="UniProtKB-SubCell"/>
</dbReference>
<dbReference type="InterPro" id="IPR011527">
    <property type="entry name" value="ABC1_TM_dom"/>
</dbReference>
<feature type="transmembrane region" description="Helical" evidence="7">
    <location>
        <begin position="21"/>
        <end position="43"/>
    </location>
</feature>
<dbReference type="InterPro" id="IPR027417">
    <property type="entry name" value="P-loop_NTPase"/>
</dbReference>
<dbReference type="PANTHER" id="PTHR43394">
    <property type="entry name" value="ATP-DEPENDENT PERMEASE MDL1, MITOCHONDRIAL"/>
    <property type="match status" value="1"/>
</dbReference>
<dbReference type="Proteomes" id="UP001198182">
    <property type="component" value="Unassembled WGS sequence"/>
</dbReference>
<dbReference type="GO" id="GO:0005524">
    <property type="term" value="F:ATP binding"/>
    <property type="evidence" value="ECO:0007669"/>
    <property type="project" value="UniProtKB-KW"/>
</dbReference>
<evidence type="ECO:0000256" key="1">
    <source>
        <dbReference type="ARBA" id="ARBA00004651"/>
    </source>
</evidence>
<dbReference type="PROSITE" id="PS50893">
    <property type="entry name" value="ABC_TRANSPORTER_2"/>
    <property type="match status" value="1"/>
</dbReference>
<sequence>MKNKKFQADRVRSYFRIEWKVLLVVTISGLIYNLGLLAGPWFEGQMTGCLVNILQGSDHFTDMLILVTSYVVAIAVVQISRYVKRFYVRRFANNVNRRMKEILYGSLVSKSRASLRKEGEGDVMTKAILDVDDCVEGMRKFTTEIFDTGVALAAYAGMLLWYDWRLALLCMIFPPVSYTIAEKMKRVVQKTGAAYKVQSGALSAATLDRGKNASTYRVFGREQERQEAYEKNLSDYEQSAVKANIWNAVMPPIYRIISMGGVLFILYFGQKNVLGNGWSSWDIAAFTTFLACFVKLSVKSSRAAKLFNAVHKAEVSWKRICPLMKQKDAQPGAAGAESCELEVSGLTFSYPDGKTVLRDISFTAKPGQITGITGAVACGKSTLGKVFLCEYPYEGKILLNGEELQEKQPSERNGSIGYLGHDPELFNDTIEHNILMGDSANAEQYLQEVCLDQEVAEMEQGMQTLVGNGGVRLSGGQAQRLALARTLCHRRPLLILDDPFSALDQKTEREIFDKLKQNYPDTAILLISHRLYLFPEMDQVIWMEDGQATVSDHETLMRQIPEYAKFFAEQNGGSEYEA</sequence>
<protein>
    <submittedName>
        <fullName evidence="10">ABC transporter ATP-binding protein/permease</fullName>
    </submittedName>
</protein>
<keyword evidence="2 7" id="KW-0812">Transmembrane</keyword>
<evidence type="ECO:0000256" key="4">
    <source>
        <dbReference type="ARBA" id="ARBA00022840"/>
    </source>
</evidence>
<dbReference type="Gene3D" id="3.40.50.300">
    <property type="entry name" value="P-loop containing nucleotide triphosphate hydrolases"/>
    <property type="match status" value="1"/>
</dbReference>